<evidence type="ECO:0000313" key="3">
    <source>
        <dbReference type="EMBL" id="ETO21364.1"/>
    </source>
</evidence>
<sequence>MGIILPAYFIAELYWILVKNGEDGNLYITHSQYIVIFVLFVVVRLLCCYWSILCILNFGKGLKKEKVFLKGWSRLFMPTNLLDQVVGAVGAMEQTEKQNQGLIGKAVGAITRIGVESEEERAKDIDALPEMDDFDDEDEDKQDKDKHKKEDQEPNQDNDHNHDQKNNKHNDNQQPRSQVDNTLKDSEFGSLLDSFQ</sequence>
<proteinExistence type="predicted"/>
<evidence type="ECO:0000256" key="1">
    <source>
        <dbReference type="SAM" id="MobiDB-lite"/>
    </source>
</evidence>
<organism evidence="3 4">
    <name type="scientific">Reticulomyxa filosa</name>
    <dbReference type="NCBI Taxonomy" id="46433"/>
    <lineage>
        <taxon>Eukaryota</taxon>
        <taxon>Sar</taxon>
        <taxon>Rhizaria</taxon>
        <taxon>Retaria</taxon>
        <taxon>Foraminifera</taxon>
        <taxon>Monothalamids</taxon>
        <taxon>Reticulomyxidae</taxon>
        <taxon>Reticulomyxa</taxon>
    </lineage>
</organism>
<name>X6N6K3_RETFI</name>
<comment type="caution">
    <text evidence="3">The sequence shown here is derived from an EMBL/GenBank/DDBJ whole genome shotgun (WGS) entry which is preliminary data.</text>
</comment>
<feature type="compositionally biased region" description="Acidic residues" evidence="1">
    <location>
        <begin position="127"/>
        <end position="140"/>
    </location>
</feature>
<evidence type="ECO:0000313" key="4">
    <source>
        <dbReference type="Proteomes" id="UP000023152"/>
    </source>
</evidence>
<accession>X6N6K3</accession>
<feature type="compositionally biased region" description="Basic and acidic residues" evidence="1">
    <location>
        <begin position="141"/>
        <end position="171"/>
    </location>
</feature>
<dbReference type="EMBL" id="ASPP01011692">
    <property type="protein sequence ID" value="ETO21364.1"/>
    <property type="molecule type" value="Genomic_DNA"/>
</dbReference>
<reference evidence="3 4" key="1">
    <citation type="journal article" date="2013" name="Curr. Biol.">
        <title>The Genome of the Foraminiferan Reticulomyxa filosa.</title>
        <authorList>
            <person name="Glockner G."/>
            <person name="Hulsmann N."/>
            <person name="Schleicher M."/>
            <person name="Noegel A.A."/>
            <person name="Eichinger L."/>
            <person name="Gallinger C."/>
            <person name="Pawlowski J."/>
            <person name="Sierra R."/>
            <person name="Euteneuer U."/>
            <person name="Pillet L."/>
            <person name="Moustafa A."/>
            <person name="Platzer M."/>
            <person name="Groth M."/>
            <person name="Szafranski K."/>
            <person name="Schliwa M."/>
        </authorList>
    </citation>
    <scope>NUCLEOTIDE SEQUENCE [LARGE SCALE GENOMIC DNA]</scope>
</reference>
<keyword evidence="2" id="KW-0812">Transmembrane</keyword>
<keyword evidence="2" id="KW-0472">Membrane</keyword>
<evidence type="ECO:0000256" key="2">
    <source>
        <dbReference type="SAM" id="Phobius"/>
    </source>
</evidence>
<keyword evidence="2" id="KW-1133">Transmembrane helix</keyword>
<feature type="region of interest" description="Disordered" evidence="1">
    <location>
        <begin position="120"/>
        <end position="196"/>
    </location>
</feature>
<dbReference type="AlphaFoldDB" id="X6N6K3"/>
<keyword evidence="4" id="KW-1185">Reference proteome</keyword>
<protein>
    <submittedName>
        <fullName evidence="3">Uncharacterized protein</fullName>
    </submittedName>
</protein>
<feature type="transmembrane region" description="Helical" evidence="2">
    <location>
        <begin position="33"/>
        <end position="56"/>
    </location>
</feature>
<dbReference type="Proteomes" id="UP000023152">
    <property type="component" value="Unassembled WGS sequence"/>
</dbReference>
<gene>
    <name evidence="3" type="ORF">RFI_15839</name>
</gene>